<dbReference type="EMBL" id="KN818307">
    <property type="protein sequence ID" value="KIL59911.1"/>
    <property type="molecule type" value="Genomic_DNA"/>
</dbReference>
<accession>A0A0C2WT37</accession>
<evidence type="ECO:0000313" key="3">
    <source>
        <dbReference type="Proteomes" id="UP000054549"/>
    </source>
</evidence>
<gene>
    <name evidence="2" type="ORF">M378DRAFT_180630</name>
</gene>
<keyword evidence="3" id="KW-1185">Reference proteome</keyword>
<evidence type="ECO:0000256" key="1">
    <source>
        <dbReference type="SAM" id="MobiDB-lite"/>
    </source>
</evidence>
<name>A0A0C2WT37_AMAMK</name>
<dbReference type="AlphaFoldDB" id="A0A0C2WT37"/>
<organism evidence="2 3">
    <name type="scientific">Amanita muscaria (strain Koide BX008)</name>
    <dbReference type="NCBI Taxonomy" id="946122"/>
    <lineage>
        <taxon>Eukaryota</taxon>
        <taxon>Fungi</taxon>
        <taxon>Dikarya</taxon>
        <taxon>Basidiomycota</taxon>
        <taxon>Agaricomycotina</taxon>
        <taxon>Agaricomycetes</taxon>
        <taxon>Agaricomycetidae</taxon>
        <taxon>Agaricales</taxon>
        <taxon>Pluteineae</taxon>
        <taxon>Amanitaceae</taxon>
        <taxon>Amanita</taxon>
    </lineage>
</organism>
<dbReference type="Proteomes" id="UP000054549">
    <property type="component" value="Unassembled WGS sequence"/>
</dbReference>
<feature type="compositionally biased region" description="Basic and acidic residues" evidence="1">
    <location>
        <begin position="53"/>
        <end position="63"/>
    </location>
</feature>
<feature type="region of interest" description="Disordered" evidence="1">
    <location>
        <begin position="1"/>
        <end position="66"/>
    </location>
</feature>
<protein>
    <submittedName>
        <fullName evidence="2">Uncharacterized protein</fullName>
    </submittedName>
</protein>
<proteinExistence type="predicted"/>
<dbReference type="HOGENOM" id="CLU_1721889_0_0_1"/>
<feature type="compositionally biased region" description="Acidic residues" evidence="1">
    <location>
        <begin position="91"/>
        <end position="113"/>
    </location>
</feature>
<evidence type="ECO:0000313" key="2">
    <source>
        <dbReference type="EMBL" id="KIL59911.1"/>
    </source>
</evidence>
<feature type="region of interest" description="Disordered" evidence="1">
    <location>
        <begin position="79"/>
        <end position="126"/>
    </location>
</feature>
<sequence length="152" mass="17329">MPPAKSSLADNIKGRRTLSPKDTAELSALQRRIASLRIDHGSNKENTPPGVESDSKNEKKKADQLVQLKAWREMLAKYNHNNRSCVKEEANDNEDETDDEEEEDDDDDDEDDTGTGPDYNALKETPEWREWDAMLWARQLKLAAKRAEMNAN</sequence>
<reference evidence="2 3" key="1">
    <citation type="submission" date="2014-04" db="EMBL/GenBank/DDBJ databases">
        <title>Evolutionary Origins and Diversification of the Mycorrhizal Mutualists.</title>
        <authorList>
            <consortium name="DOE Joint Genome Institute"/>
            <consortium name="Mycorrhizal Genomics Consortium"/>
            <person name="Kohler A."/>
            <person name="Kuo A."/>
            <person name="Nagy L.G."/>
            <person name="Floudas D."/>
            <person name="Copeland A."/>
            <person name="Barry K.W."/>
            <person name="Cichocki N."/>
            <person name="Veneault-Fourrey C."/>
            <person name="LaButti K."/>
            <person name="Lindquist E.A."/>
            <person name="Lipzen A."/>
            <person name="Lundell T."/>
            <person name="Morin E."/>
            <person name="Murat C."/>
            <person name="Riley R."/>
            <person name="Ohm R."/>
            <person name="Sun H."/>
            <person name="Tunlid A."/>
            <person name="Henrissat B."/>
            <person name="Grigoriev I.V."/>
            <person name="Hibbett D.S."/>
            <person name="Martin F."/>
        </authorList>
    </citation>
    <scope>NUCLEOTIDE SEQUENCE [LARGE SCALE GENOMIC DNA]</scope>
    <source>
        <strain evidence="2 3">Koide BX008</strain>
    </source>
</reference>
<dbReference type="InParanoid" id="A0A0C2WT37"/>